<dbReference type="Gene3D" id="3.40.50.300">
    <property type="entry name" value="P-loop containing nucleotide triphosphate hydrolases"/>
    <property type="match status" value="2"/>
</dbReference>
<dbReference type="InterPro" id="IPR013525">
    <property type="entry name" value="ABC2_TM"/>
</dbReference>
<evidence type="ECO:0000256" key="5">
    <source>
        <dbReference type="ARBA" id="ARBA00022840"/>
    </source>
</evidence>
<dbReference type="GeneID" id="28739932"/>
<evidence type="ECO:0000256" key="4">
    <source>
        <dbReference type="ARBA" id="ARBA00022741"/>
    </source>
</evidence>
<reference evidence="10 11" key="1">
    <citation type="submission" date="2015-06" db="EMBL/GenBank/DDBJ databases">
        <title>Draft genome of the ant-associated black yeast Phialophora attae CBS 131958.</title>
        <authorList>
            <person name="Moreno L.F."/>
            <person name="Stielow B.J."/>
            <person name="de Hoog S."/>
            <person name="Vicente V.A."/>
            <person name="Weiss V.A."/>
            <person name="de Vries M."/>
            <person name="Cruz L.M."/>
            <person name="Souza E.M."/>
        </authorList>
    </citation>
    <scope>NUCLEOTIDE SEQUENCE [LARGE SCALE GENOMIC DNA]</scope>
    <source>
        <strain evidence="10 11">CBS 131958</strain>
    </source>
</reference>
<dbReference type="Proteomes" id="UP000038010">
    <property type="component" value="Unassembled WGS sequence"/>
</dbReference>
<organism evidence="10 11">
    <name type="scientific">Cyphellophora attinorum</name>
    <dbReference type="NCBI Taxonomy" id="1664694"/>
    <lineage>
        <taxon>Eukaryota</taxon>
        <taxon>Fungi</taxon>
        <taxon>Dikarya</taxon>
        <taxon>Ascomycota</taxon>
        <taxon>Pezizomycotina</taxon>
        <taxon>Eurotiomycetes</taxon>
        <taxon>Chaetothyriomycetidae</taxon>
        <taxon>Chaetothyriales</taxon>
        <taxon>Cyphellophoraceae</taxon>
        <taxon>Cyphellophora</taxon>
    </lineage>
</organism>
<evidence type="ECO:0000256" key="6">
    <source>
        <dbReference type="ARBA" id="ARBA00022989"/>
    </source>
</evidence>
<dbReference type="VEuPathDB" id="FungiDB:AB675_7666"/>
<dbReference type="InterPro" id="IPR003593">
    <property type="entry name" value="AAA+_ATPase"/>
</dbReference>
<evidence type="ECO:0000256" key="3">
    <source>
        <dbReference type="ARBA" id="ARBA00022692"/>
    </source>
</evidence>
<name>A0A0N1HB50_9EURO</name>
<keyword evidence="3 8" id="KW-0812">Transmembrane</keyword>
<dbReference type="GO" id="GO:0016887">
    <property type="term" value="F:ATP hydrolysis activity"/>
    <property type="evidence" value="ECO:0007669"/>
    <property type="project" value="InterPro"/>
</dbReference>
<dbReference type="GO" id="GO:0005524">
    <property type="term" value="F:ATP binding"/>
    <property type="evidence" value="ECO:0007669"/>
    <property type="project" value="UniProtKB-KW"/>
</dbReference>
<dbReference type="PROSITE" id="PS00211">
    <property type="entry name" value="ABC_TRANSPORTER_1"/>
    <property type="match status" value="1"/>
</dbReference>
<sequence length="1269" mass="140063">MDEKHLSPRDHEVVEHSGDQRAVVDISIRDLTIKVQPARPGPFQRKLKKDVEAQPSEKIILNDVSVDIPGGSLTVIMGSSGSGKTSLLNAMAKRVQGKALRQSGTIVCSKNDTARVEFSSGADAGLAYVMQQDALQPTLTVRETLRYAADLRLSSVMSKTDRLAKVESVITDLGLQDCADTKIGNSIRRGCSGGEKRRTSIGIQLLANQSVLTADEPTTGLDATSAMGVVRCLKNLADRGYCVVLTLHQPRSEIWNQVDNIILLARGSVVYSGPRSQCIQHFEEQGHKLPTLVNPFDFIIDSASIDLRAPDVEHASIARIERLQSAWKSIASSHLQPPPPGAGQLVPFNANTGSTAQAIRVWAYRILVHTRRDAVTTIRDRLGLFAAILEGILMGIAVGWIFFGLSSDLSGIRSRMGSFMACVVLQPYLILMFETYRMSIDIPIFDRELSEGVTSSATFILSRRLSRFWLEDVPISIIYATLFYWMAGFRSDPGQFFIFVALTLTMHLLSVTVALFCVAVERHFMIASIVANAMFLIQSYGAGFVINTSTIPIWLRWIKWITYSYYGFAAFCANEFAGHFYACPVSNNPNDPRCIEYTGTYILEGLDLPPDWLSTPALALLGFLALMLTVNVLILKYKTHNIQLVRVSTSDSAVIDGNVVQDRKDEIRPITVQVDAFELSVESNSLFRKKSTKTILHPTTSVFTPGTLNVIMGPSGSGKSSLLNAIANRLRNTTTTKYRRGGKVLMNGAVPSRQVVKSVISYVHQDDVGLLPALTVRETLRFAARLRLPARIPIEEKLRRAEDVLLKLGLKDCADTLIGDAFMKGISGGEKRRVSIAIQILTSPSILLLDEPTSGLDSFTAASILEVLQGLADEDRTIIFTIHQPRSDLYRQFGSMLLLAKGGHVVYSGAASDMVAYFDDLGHKCPEHANPADFTIDLVSTNWHERHSVSHEKLQNLIDKWTTVQQELATTDREVANPATLGQMLRERTPFRLAFPILMARNFKNIRRQPNILWGRINQFIACGVVFAIFFSPLTNGFSGVQTRAGFAGQYASIFFMGMLNSIATYPPERDIFYHEDDDAVYPLEAFFLQFTAIETPMEIIGALIFSILAVFPTGIHRTATMYFLSTFVAFSVASCGESLGIMFFSMVNHVGLAINVATVTMSLCINLAGIMAVDVTGFLQWINHVNPTKWVVMAMAGESLRGVRFTCDAEQRLPDGMCGIETGEQVLALYALDRYSVGQCVGFLAIIVIGLRGLAYVVLKARRMSWRK</sequence>
<keyword evidence="4" id="KW-0547">Nucleotide-binding</keyword>
<feature type="transmembrane region" description="Helical" evidence="8">
    <location>
        <begin position="1124"/>
        <end position="1146"/>
    </location>
</feature>
<evidence type="ECO:0000256" key="1">
    <source>
        <dbReference type="ARBA" id="ARBA00004141"/>
    </source>
</evidence>
<evidence type="ECO:0000259" key="9">
    <source>
        <dbReference type="PROSITE" id="PS50893"/>
    </source>
</evidence>
<evidence type="ECO:0000256" key="2">
    <source>
        <dbReference type="ARBA" id="ARBA00022448"/>
    </source>
</evidence>
<dbReference type="Pfam" id="PF01061">
    <property type="entry name" value="ABC2_membrane"/>
    <property type="match status" value="2"/>
</dbReference>
<evidence type="ECO:0000256" key="7">
    <source>
        <dbReference type="ARBA" id="ARBA00023136"/>
    </source>
</evidence>
<keyword evidence="11" id="KW-1185">Reference proteome</keyword>
<dbReference type="SUPFAM" id="SSF52540">
    <property type="entry name" value="P-loop containing nucleoside triphosphate hydrolases"/>
    <property type="match status" value="2"/>
</dbReference>
<dbReference type="InterPro" id="IPR043926">
    <property type="entry name" value="ABCG_dom"/>
</dbReference>
<dbReference type="InterPro" id="IPR027417">
    <property type="entry name" value="P-loop_NTPase"/>
</dbReference>
<feature type="transmembrane region" description="Helical" evidence="8">
    <location>
        <begin position="493"/>
        <end position="517"/>
    </location>
</feature>
<feature type="domain" description="ABC transporter" evidence="9">
    <location>
        <begin position="681"/>
        <end position="927"/>
    </location>
</feature>
<feature type="transmembrane region" description="Helical" evidence="8">
    <location>
        <begin position="1153"/>
        <end position="1174"/>
    </location>
</feature>
<proteinExistence type="predicted"/>
<evidence type="ECO:0000313" key="10">
    <source>
        <dbReference type="EMBL" id="KPI40246.1"/>
    </source>
</evidence>
<keyword evidence="6 8" id="KW-1133">Transmembrane helix</keyword>
<dbReference type="PROSITE" id="PS50893">
    <property type="entry name" value="ABC_TRANSPORTER_2"/>
    <property type="match status" value="2"/>
</dbReference>
<dbReference type="RefSeq" id="XP_018000209.1">
    <property type="nucleotide sequence ID" value="XM_018148052.1"/>
</dbReference>
<gene>
    <name evidence="10" type="ORF">AB675_7666</name>
</gene>
<dbReference type="SMART" id="SM00382">
    <property type="entry name" value="AAA"/>
    <property type="match status" value="2"/>
</dbReference>
<dbReference type="InterPro" id="IPR003439">
    <property type="entry name" value="ABC_transporter-like_ATP-bd"/>
</dbReference>
<feature type="transmembrane region" description="Helical" evidence="8">
    <location>
        <begin position="524"/>
        <end position="546"/>
    </location>
</feature>
<keyword evidence="5 10" id="KW-0067">ATP-binding</keyword>
<dbReference type="InterPro" id="IPR050352">
    <property type="entry name" value="ABCG_transporters"/>
</dbReference>
<dbReference type="GO" id="GO:0140359">
    <property type="term" value="F:ABC-type transporter activity"/>
    <property type="evidence" value="ECO:0007669"/>
    <property type="project" value="InterPro"/>
</dbReference>
<feature type="transmembrane region" description="Helical" evidence="8">
    <location>
        <begin position="1087"/>
        <end position="1112"/>
    </location>
</feature>
<dbReference type="PANTHER" id="PTHR48041:SF119">
    <property type="entry name" value="ROA1P"/>
    <property type="match status" value="1"/>
</dbReference>
<protein>
    <submittedName>
        <fullName evidence="10">Putative ABC transporter ATP-binding protein/permease</fullName>
    </submittedName>
</protein>
<dbReference type="EMBL" id="LFJN01000012">
    <property type="protein sequence ID" value="KPI40246.1"/>
    <property type="molecule type" value="Genomic_DNA"/>
</dbReference>
<comment type="subcellular location">
    <subcellularLocation>
        <location evidence="1">Membrane</location>
        <topology evidence="1">Multi-pass membrane protein</topology>
    </subcellularLocation>
</comment>
<feature type="transmembrane region" description="Helical" evidence="8">
    <location>
        <begin position="415"/>
        <end position="433"/>
    </location>
</feature>
<accession>A0A0N1HB50</accession>
<dbReference type="AlphaFoldDB" id="A0A0N1HB50"/>
<keyword evidence="2" id="KW-0813">Transport</keyword>
<feature type="transmembrane region" description="Helical" evidence="8">
    <location>
        <begin position="617"/>
        <end position="635"/>
    </location>
</feature>
<keyword evidence="7 8" id="KW-0472">Membrane</keyword>
<feature type="domain" description="ABC transporter" evidence="9">
    <location>
        <begin position="45"/>
        <end position="291"/>
    </location>
</feature>
<dbReference type="PANTHER" id="PTHR48041">
    <property type="entry name" value="ABC TRANSPORTER G FAMILY MEMBER 28"/>
    <property type="match status" value="1"/>
</dbReference>
<feature type="transmembrane region" description="Helical" evidence="8">
    <location>
        <begin position="1237"/>
        <end position="1260"/>
    </location>
</feature>
<feature type="transmembrane region" description="Helical" evidence="8">
    <location>
        <begin position="468"/>
        <end position="487"/>
    </location>
</feature>
<feature type="transmembrane region" description="Helical" evidence="8">
    <location>
        <begin position="1013"/>
        <end position="1035"/>
    </location>
</feature>
<dbReference type="Pfam" id="PF19055">
    <property type="entry name" value="ABC2_membrane_7"/>
    <property type="match status" value="2"/>
</dbReference>
<feature type="transmembrane region" description="Helical" evidence="8">
    <location>
        <begin position="382"/>
        <end position="403"/>
    </location>
</feature>
<dbReference type="STRING" id="1664694.A0A0N1HB50"/>
<dbReference type="InterPro" id="IPR017871">
    <property type="entry name" value="ABC_transporter-like_CS"/>
</dbReference>
<dbReference type="GO" id="GO:0016020">
    <property type="term" value="C:membrane"/>
    <property type="evidence" value="ECO:0007669"/>
    <property type="project" value="UniProtKB-SubCell"/>
</dbReference>
<dbReference type="Pfam" id="PF00005">
    <property type="entry name" value="ABC_tran"/>
    <property type="match status" value="2"/>
</dbReference>
<feature type="transmembrane region" description="Helical" evidence="8">
    <location>
        <begin position="1047"/>
        <end position="1066"/>
    </location>
</feature>
<comment type="caution">
    <text evidence="10">The sequence shown here is derived from an EMBL/GenBank/DDBJ whole genome shotgun (WGS) entry which is preliminary data.</text>
</comment>
<evidence type="ECO:0000256" key="8">
    <source>
        <dbReference type="SAM" id="Phobius"/>
    </source>
</evidence>
<dbReference type="OrthoDB" id="66620at2759"/>
<evidence type="ECO:0000313" key="11">
    <source>
        <dbReference type="Proteomes" id="UP000038010"/>
    </source>
</evidence>